<dbReference type="Pfam" id="PF12974">
    <property type="entry name" value="Phosphonate-bd"/>
    <property type="match status" value="1"/>
</dbReference>
<reference evidence="4 5" key="1">
    <citation type="submission" date="2019-06" db="EMBL/GenBank/DDBJ databases">
        <title>Sequencing the genomes of 1000 actinobacteria strains.</title>
        <authorList>
            <person name="Klenk H.-P."/>
        </authorList>
    </citation>
    <scope>NUCLEOTIDE SEQUENCE [LARGE SCALE GENOMIC DNA]</scope>
    <source>
        <strain evidence="4 5">DSM 45301</strain>
    </source>
</reference>
<proteinExistence type="inferred from homology"/>
<dbReference type="EMBL" id="VFPA01000005">
    <property type="protein sequence ID" value="TQM04031.1"/>
    <property type="molecule type" value="Genomic_DNA"/>
</dbReference>
<keyword evidence="2 3" id="KW-0732">Signal</keyword>
<evidence type="ECO:0000313" key="5">
    <source>
        <dbReference type="Proteomes" id="UP000315677"/>
    </source>
</evidence>
<dbReference type="RefSeq" id="WP_142061089.1">
    <property type="nucleotide sequence ID" value="NZ_VFPA01000005.1"/>
</dbReference>
<organism evidence="4 5">
    <name type="scientific">Pseudonocardia kunmingensis</name>
    <dbReference type="NCBI Taxonomy" id="630975"/>
    <lineage>
        <taxon>Bacteria</taxon>
        <taxon>Bacillati</taxon>
        <taxon>Actinomycetota</taxon>
        <taxon>Actinomycetes</taxon>
        <taxon>Pseudonocardiales</taxon>
        <taxon>Pseudonocardiaceae</taxon>
        <taxon>Pseudonocardia</taxon>
    </lineage>
</organism>
<dbReference type="PANTHER" id="PTHR35841">
    <property type="entry name" value="PHOSPHONATES-BINDING PERIPLASMIC PROTEIN"/>
    <property type="match status" value="1"/>
</dbReference>
<dbReference type="OrthoDB" id="9764656at2"/>
<dbReference type="CDD" id="cd01071">
    <property type="entry name" value="PBP2_PhnD_like"/>
    <property type="match status" value="1"/>
</dbReference>
<comment type="similarity">
    <text evidence="1">Belongs to the phosphate/phosphite/phosphonate binding protein family.</text>
</comment>
<feature type="chain" id="PRO_5038334429" evidence="3">
    <location>
        <begin position="27"/>
        <end position="326"/>
    </location>
</feature>
<dbReference type="NCBIfam" id="TIGR01098">
    <property type="entry name" value="3A0109s03R"/>
    <property type="match status" value="1"/>
</dbReference>
<sequence>MRPKRRRTRPLAALAAVAAVLLTGCAGTPDPTADGGLPTAAPPAPDVVDGQFYRPQTLRFASISGADEESSAARLAPIVDHLADEIGMEVEFIETTDYSSVIEGMRAGRVDVAVFGPFSYVIASSEANATALVAQPNQETGALGYKSLLITRADSGITSVEQLRDRSMAFADPASTSGNLFPRLILANAGITDVEGYFSETSFSGGHDASLVAVAHGQVDAAGVCDTCIARFYREGLADPADIRVIAESEPIPPSPLSARADLDPALRQQITDVYLRLVTEHPELVQAASSLDEPPTHPYQVVTDDQYDVVRELAEKLDVDLAELG</sequence>
<dbReference type="SUPFAM" id="SSF53850">
    <property type="entry name" value="Periplasmic binding protein-like II"/>
    <property type="match status" value="1"/>
</dbReference>
<evidence type="ECO:0000256" key="2">
    <source>
        <dbReference type="ARBA" id="ARBA00022729"/>
    </source>
</evidence>
<evidence type="ECO:0000313" key="4">
    <source>
        <dbReference type="EMBL" id="TQM04031.1"/>
    </source>
</evidence>
<gene>
    <name evidence="4" type="ORF">FB558_7060</name>
</gene>
<comment type="caution">
    <text evidence="4">The sequence shown here is derived from an EMBL/GenBank/DDBJ whole genome shotgun (WGS) entry which is preliminary data.</text>
</comment>
<accession>A0A543D3W7</accession>
<dbReference type="AlphaFoldDB" id="A0A543D3W7"/>
<keyword evidence="5" id="KW-1185">Reference proteome</keyword>
<feature type="signal peptide" evidence="3">
    <location>
        <begin position="1"/>
        <end position="26"/>
    </location>
</feature>
<dbReference type="GO" id="GO:0055085">
    <property type="term" value="P:transmembrane transport"/>
    <property type="evidence" value="ECO:0007669"/>
    <property type="project" value="InterPro"/>
</dbReference>
<dbReference type="GO" id="GO:0043190">
    <property type="term" value="C:ATP-binding cassette (ABC) transporter complex"/>
    <property type="evidence" value="ECO:0007669"/>
    <property type="project" value="InterPro"/>
</dbReference>
<evidence type="ECO:0000256" key="1">
    <source>
        <dbReference type="ARBA" id="ARBA00007162"/>
    </source>
</evidence>
<dbReference type="Gene3D" id="3.40.190.10">
    <property type="entry name" value="Periplasmic binding protein-like II"/>
    <property type="match status" value="2"/>
</dbReference>
<dbReference type="Proteomes" id="UP000315677">
    <property type="component" value="Unassembled WGS sequence"/>
</dbReference>
<dbReference type="InterPro" id="IPR005770">
    <property type="entry name" value="PhnD"/>
</dbReference>
<dbReference type="PROSITE" id="PS51257">
    <property type="entry name" value="PROKAR_LIPOPROTEIN"/>
    <property type="match status" value="1"/>
</dbReference>
<name>A0A543D3W7_9PSEU</name>
<evidence type="ECO:0000256" key="3">
    <source>
        <dbReference type="SAM" id="SignalP"/>
    </source>
</evidence>
<protein>
    <submittedName>
        <fullName evidence="4">Phosphonate transport system substrate-binding protein</fullName>
    </submittedName>
</protein>
<dbReference type="PANTHER" id="PTHR35841:SF1">
    <property type="entry name" value="PHOSPHONATES-BINDING PERIPLASMIC PROTEIN"/>
    <property type="match status" value="1"/>
</dbReference>